<protein>
    <recommendedName>
        <fullName evidence="3">Gluconate 2-dehydrogenase subunit 3 family protein</fullName>
    </recommendedName>
</protein>
<dbReference type="Proteomes" id="UP000298277">
    <property type="component" value="Unassembled WGS sequence"/>
</dbReference>
<comment type="caution">
    <text evidence="1">The sequence shown here is derived from an EMBL/GenBank/DDBJ whole genome shotgun (WGS) entry which is preliminary data.</text>
</comment>
<evidence type="ECO:0000313" key="2">
    <source>
        <dbReference type="Proteomes" id="UP000298277"/>
    </source>
</evidence>
<evidence type="ECO:0000313" key="1">
    <source>
        <dbReference type="EMBL" id="TGK38611.1"/>
    </source>
</evidence>
<organism evidence="1 2">
    <name type="scientific">Leptospira gomenensis</name>
    <dbReference type="NCBI Taxonomy" id="2484974"/>
    <lineage>
        <taxon>Bacteria</taxon>
        <taxon>Pseudomonadati</taxon>
        <taxon>Spirochaetota</taxon>
        <taxon>Spirochaetia</taxon>
        <taxon>Leptospirales</taxon>
        <taxon>Leptospiraceae</taxon>
        <taxon>Leptospira</taxon>
    </lineage>
</organism>
<dbReference type="EMBL" id="RQFA01000008">
    <property type="protein sequence ID" value="TGK38611.1"/>
    <property type="molecule type" value="Genomic_DNA"/>
</dbReference>
<keyword evidence="2" id="KW-1185">Reference proteome</keyword>
<proteinExistence type="predicted"/>
<name>A0A5F1YRQ0_9LEPT</name>
<gene>
    <name evidence="1" type="ORF">EHQ17_00795</name>
</gene>
<dbReference type="RefSeq" id="WP_135592699.1">
    <property type="nucleotide sequence ID" value="NZ_RQEZ01000017.1"/>
</dbReference>
<dbReference type="OrthoDB" id="6087745at2"/>
<accession>A0A5F1YRQ0</accession>
<reference evidence="1" key="1">
    <citation type="journal article" date="2019" name="PLoS Negl. Trop. Dis.">
        <title>Revisiting the worldwide diversity of Leptospira species in the environment.</title>
        <authorList>
            <person name="Vincent A.T."/>
            <person name="Schiettekatte O."/>
            <person name="Bourhy P."/>
            <person name="Veyrier F.J."/>
            <person name="Picardeau M."/>
        </authorList>
    </citation>
    <scope>NUCLEOTIDE SEQUENCE [LARGE SCALE GENOMIC DNA]</scope>
    <source>
        <strain evidence="1">201800299</strain>
    </source>
</reference>
<evidence type="ECO:0008006" key="3">
    <source>
        <dbReference type="Google" id="ProtNLM"/>
    </source>
</evidence>
<dbReference type="AlphaFoldDB" id="A0A5F1YRQ0"/>
<sequence>MNSIQLSRKKFIGGSLIGLFLFTTTAWVLKSFQKTVGLFFGPREEDVLRSFAKAILPDSEGFPDVRTAQVIERLDEEFFFLEESISGDFALALSLLEYLPVRFGYWNRFSRLTPEETRTFLKTALEDESEFVRLVVSSVRMAIFLVYYGHKSTWKTIGYDGPFGNFPETLSESRIYYKNLIRKK</sequence>